<dbReference type="STRING" id="55802.TBCH5v1_1144"/>
<feature type="transmembrane region" description="Helical" evidence="2">
    <location>
        <begin position="6"/>
        <end position="21"/>
    </location>
</feature>
<dbReference type="Proteomes" id="UP000066042">
    <property type="component" value="Chromosome"/>
</dbReference>
<keyword evidence="1" id="KW-0175">Coiled coil</keyword>
<protein>
    <recommendedName>
        <fullName evidence="5">UDP-N-acetylglucosamine--dolichyl-phosphate N-acetylglucosaminephosphotransferase</fullName>
    </recommendedName>
</protein>
<dbReference type="Pfam" id="PF10066">
    <property type="entry name" value="DUF2304"/>
    <property type="match status" value="1"/>
</dbReference>
<dbReference type="InterPro" id="IPR019277">
    <property type="entry name" value="DUF2304"/>
</dbReference>
<dbReference type="EMBL" id="CP013050">
    <property type="protein sequence ID" value="ALM75078.1"/>
    <property type="molecule type" value="Genomic_DNA"/>
</dbReference>
<sequence length="121" mass="14140">MLAVQYIAIVTILGLMIYVLSKYGRRELEWKDFLFWEILLLIMLIITLKPIEISLEIKRVLGLGRGLDALFVVAIGISYLMIFKIYLAVDRAEREITELTRKIAIELREINEKLEEIKKKS</sequence>
<feature type="transmembrane region" description="Helical" evidence="2">
    <location>
        <begin position="33"/>
        <end position="51"/>
    </location>
</feature>
<feature type="transmembrane region" description="Helical" evidence="2">
    <location>
        <begin position="71"/>
        <end position="89"/>
    </location>
</feature>
<proteinExistence type="predicted"/>
<evidence type="ECO:0008006" key="5">
    <source>
        <dbReference type="Google" id="ProtNLM"/>
    </source>
</evidence>
<dbReference type="AlphaFoldDB" id="A0A0S1XBB4"/>
<organism evidence="3 4">
    <name type="scientific">Thermococcus barophilus</name>
    <dbReference type="NCBI Taxonomy" id="55802"/>
    <lineage>
        <taxon>Archaea</taxon>
        <taxon>Methanobacteriati</taxon>
        <taxon>Methanobacteriota</taxon>
        <taxon>Thermococci</taxon>
        <taxon>Thermococcales</taxon>
        <taxon>Thermococcaceae</taxon>
        <taxon>Thermococcus</taxon>
    </lineage>
</organism>
<evidence type="ECO:0000313" key="4">
    <source>
        <dbReference type="Proteomes" id="UP000066042"/>
    </source>
</evidence>
<evidence type="ECO:0000256" key="1">
    <source>
        <dbReference type="SAM" id="Coils"/>
    </source>
</evidence>
<dbReference type="GeneID" id="26136404"/>
<gene>
    <name evidence="3" type="ORF">TBCH5v1_1144</name>
</gene>
<reference evidence="3 4" key="1">
    <citation type="journal article" date="2016" name="Genome Announc.">
        <title>Complete genome sequence of the hyperthermophilic and piezophilic archaeon Thermococcus barophilus Ch5, capable of growth at the expense of hydrogenogenesis from carbon monoxide and formate.</title>
        <authorList>
            <person name="Oger P."/>
            <person name="Sokolova T.G."/>
            <person name="Kozhevnikova D.A."/>
            <person name="Taranov E.A."/>
            <person name="Vannier P."/>
            <person name="Lee H.S."/>
            <person name="Kwon K.K."/>
            <person name="Kang S.G."/>
            <person name="Lee J.H."/>
            <person name="Bonch-Osmolovskaya E.A."/>
            <person name="Lebedinsky A.V."/>
        </authorList>
    </citation>
    <scope>NUCLEOTIDE SEQUENCE [LARGE SCALE GENOMIC DNA]</scope>
    <source>
        <strain evidence="4">Ch5</strain>
    </source>
</reference>
<dbReference type="RefSeq" id="WP_056933811.1">
    <property type="nucleotide sequence ID" value="NZ_CP013050.1"/>
</dbReference>
<name>A0A0S1XBB4_THEBA</name>
<dbReference type="PATRIC" id="fig|55802.8.peg.1129"/>
<feature type="coiled-coil region" evidence="1">
    <location>
        <begin position="89"/>
        <end position="120"/>
    </location>
</feature>
<keyword evidence="2" id="KW-1133">Transmembrane helix</keyword>
<accession>A0A0S1XBB4</accession>
<keyword evidence="2" id="KW-0812">Transmembrane</keyword>
<keyword evidence="2" id="KW-0472">Membrane</keyword>
<evidence type="ECO:0000313" key="3">
    <source>
        <dbReference type="EMBL" id="ALM75078.1"/>
    </source>
</evidence>
<evidence type="ECO:0000256" key="2">
    <source>
        <dbReference type="SAM" id="Phobius"/>
    </source>
</evidence>